<feature type="transmembrane region" description="Helical" evidence="6">
    <location>
        <begin position="39"/>
        <end position="68"/>
    </location>
</feature>
<evidence type="ECO:0000256" key="3">
    <source>
        <dbReference type="ARBA" id="ARBA00022692"/>
    </source>
</evidence>
<dbReference type="PANTHER" id="PTHR30086:SF20">
    <property type="entry name" value="ARGININE EXPORTER PROTEIN ARGO-RELATED"/>
    <property type="match status" value="1"/>
</dbReference>
<accession>A0A841SZX4</accession>
<comment type="subcellular location">
    <subcellularLocation>
        <location evidence="1">Cell membrane</location>
        <topology evidence="1">Multi-pass membrane protein</topology>
    </subcellularLocation>
</comment>
<evidence type="ECO:0000313" key="7">
    <source>
        <dbReference type="EMBL" id="MBB6636832.1"/>
    </source>
</evidence>
<sequence length="203" mass="21820">MTAAFWHGIVLALGLILPLGVQNYFIFSQGALASRYSAIVPVAAAAAVCDTLLITLAVSGVSLIVLGLSWMKTILIVFGVLFLLYMGWTSWKAKPPAPSESASGRRESRRKLIGYTVMISILNPHAILDTVGVIGTSSLSYEGAEKLVFAAACVCVSWMWFFALAGAGRLIGSRDRNGRFLGVLNKVSAVVMWVAAVYLLWSF</sequence>
<dbReference type="AlphaFoldDB" id="A0A841SZX4"/>
<proteinExistence type="predicted"/>
<dbReference type="GO" id="GO:0005886">
    <property type="term" value="C:plasma membrane"/>
    <property type="evidence" value="ECO:0007669"/>
    <property type="project" value="UniProtKB-SubCell"/>
</dbReference>
<keyword evidence="5 6" id="KW-0472">Membrane</keyword>
<keyword evidence="2" id="KW-1003">Cell membrane</keyword>
<reference evidence="7 8" key="1">
    <citation type="submission" date="2020-08" db="EMBL/GenBank/DDBJ databases">
        <title>Cohnella phylogeny.</title>
        <authorList>
            <person name="Dunlap C."/>
        </authorList>
    </citation>
    <scope>NUCLEOTIDE SEQUENCE [LARGE SCALE GENOMIC DNA]</scope>
    <source>
        <strain evidence="7 8">DSM 25241</strain>
    </source>
</reference>
<evidence type="ECO:0000256" key="2">
    <source>
        <dbReference type="ARBA" id="ARBA00022475"/>
    </source>
</evidence>
<comment type="caution">
    <text evidence="7">The sequence shown here is derived from an EMBL/GenBank/DDBJ whole genome shotgun (WGS) entry which is preliminary data.</text>
</comment>
<dbReference type="EMBL" id="JACJVQ010000019">
    <property type="protein sequence ID" value="MBB6636832.1"/>
    <property type="molecule type" value="Genomic_DNA"/>
</dbReference>
<keyword evidence="3 6" id="KW-0812">Transmembrane</keyword>
<dbReference type="RefSeq" id="WP_185122035.1">
    <property type="nucleotide sequence ID" value="NZ_JACJVQ010000019.1"/>
</dbReference>
<dbReference type="Pfam" id="PF01810">
    <property type="entry name" value="LysE"/>
    <property type="match status" value="1"/>
</dbReference>
<evidence type="ECO:0000256" key="5">
    <source>
        <dbReference type="ARBA" id="ARBA00023136"/>
    </source>
</evidence>
<evidence type="ECO:0000256" key="6">
    <source>
        <dbReference type="SAM" id="Phobius"/>
    </source>
</evidence>
<keyword evidence="8" id="KW-1185">Reference proteome</keyword>
<feature type="transmembrane region" description="Helical" evidence="6">
    <location>
        <begin position="183"/>
        <end position="201"/>
    </location>
</feature>
<organism evidence="7 8">
    <name type="scientific">Cohnella thailandensis</name>
    <dbReference type="NCBI Taxonomy" id="557557"/>
    <lineage>
        <taxon>Bacteria</taxon>
        <taxon>Bacillati</taxon>
        <taxon>Bacillota</taxon>
        <taxon>Bacilli</taxon>
        <taxon>Bacillales</taxon>
        <taxon>Paenibacillaceae</taxon>
        <taxon>Cohnella</taxon>
    </lineage>
</organism>
<feature type="transmembrane region" description="Helical" evidence="6">
    <location>
        <begin position="147"/>
        <end position="171"/>
    </location>
</feature>
<keyword evidence="4 6" id="KW-1133">Transmembrane helix</keyword>
<name>A0A841SZX4_9BACL</name>
<evidence type="ECO:0000256" key="1">
    <source>
        <dbReference type="ARBA" id="ARBA00004651"/>
    </source>
</evidence>
<gene>
    <name evidence="7" type="ORF">H7B67_22115</name>
</gene>
<evidence type="ECO:0000313" key="8">
    <source>
        <dbReference type="Proteomes" id="UP000535838"/>
    </source>
</evidence>
<feature type="transmembrane region" description="Helical" evidence="6">
    <location>
        <begin position="112"/>
        <end position="135"/>
    </location>
</feature>
<protein>
    <submittedName>
        <fullName evidence="7">LysE family transporter</fullName>
    </submittedName>
</protein>
<dbReference type="GO" id="GO:0015171">
    <property type="term" value="F:amino acid transmembrane transporter activity"/>
    <property type="evidence" value="ECO:0007669"/>
    <property type="project" value="TreeGrafter"/>
</dbReference>
<feature type="transmembrane region" description="Helical" evidence="6">
    <location>
        <begin position="74"/>
        <end position="91"/>
    </location>
</feature>
<dbReference type="Proteomes" id="UP000535838">
    <property type="component" value="Unassembled WGS sequence"/>
</dbReference>
<evidence type="ECO:0000256" key="4">
    <source>
        <dbReference type="ARBA" id="ARBA00022989"/>
    </source>
</evidence>
<feature type="transmembrane region" description="Helical" evidence="6">
    <location>
        <begin position="6"/>
        <end position="27"/>
    </location>
</feature>
<dbReference type="PANTHER" id="PTHR30086">
    <property type="entry name" value="ARGININE EXPORTER PROTEIN ARGO"/>
    <property type="match status" value="1"/>
</dbReference>
<dbReference type="InterPro" id="IPR001123">
    <property type="entry name" value="LeuE-type"/>
</dbReference>